<keyword evidence="1" id="KW-0732">Signal</keyword>
<accession>A0A2C9V0Z8</accession>
<dbReference type="AlphaFoldDB" id="A0A2C9V0Z8"/>
<evidence type="ECO:0000313" key="2">
    <source>
        <dbReference type="EMBL" id="OAY37953.1"/>
    </source>
</evidence>
<organism evidence="2">
    <name type="scientific">Manihot esculenta</name>
    <name type="common">Cassava</name>
    <name type="synonym">Jatropha manihot</name>
    <dbReference type="NCBI Taxonomy" id="3983"/>
    <lineage>
        <taxon>Eukaryota</taxon>
        <taxon>Viridiplantae</taxon>
        <taxon>Streptophyta</taxon>
        <taxon>Embryophyta</taxon>
        <taxon>Tracheophyta</taxon>
        <taxon>Spermatophyta</taxon>
        <taxon>Magnoliopsida</taxon>
        <taxon>eudicotyledons</taxon>
        <taxon>Gunneridae</taxon>
        <taxon>Pentapetalae</taxon>
        <taxon>rosids</taxon>
        <taxon>fabids</taxon>
        <taxon>Malpighiales</taxon>
        <taxon>Euphorbiaceae</taxon>
        <taxon>Crotonoideae</taxon>
        <taxon>Manihoteae</taxon>
        <taxon>Manihot</taxon>
    </lineage>
</organism>
<protein>
    <submittedName>
        <fullName evidence="2">Uncharacterized protein</fullName>
    </submittedName>
</protein>
<sequence>MWKWSVCFCFIFKDLLSGRIEYGYPFFSPFPLFHFSFFRLEYIF</sequence>
<feature type="signal peptide" evidence="1">
    <location>
        <begin position="1"/>
        <end position="17"/>
    </location>
</feature>
<feature type="chain" id="PRO_5012316246" evidence="1">
    <location>
        <begin position="18"/>
        <end position="44"/>
    </location>
</feature>
<name>A0A2C9V0Z8_MANES</name>
<gene>
    <name evidence="2" type="ORF">MANES_11G140600</name>
</gene>
<dbReference type="EMBL" id="CM004397">
    <property type="protein sequence ID" value="OAY37953.1"/>
    <property type="molecule type" value="Genomic_DNA"/>
</dbReference>
<evidence type="ECO:0000256" key="1">
    <source>
        <dbReference type="SAM" id="SignalP"/>
    </source>
</evidence>
<reference evidence="2" key="1">
    <citation type="submission" date="2016-02" db="EMBL/GenBank/DDBJ databases">
        <title>WGS assembly of Manihot esculenta.</title>
        <authorList>
            <person name="Bredeson J.V."/>
            <person name="Prochnik S.E."/>
            <person name="Lyons J.B."/>
            <person name="Schmutz J."/>
            <person name="Grimwood J."/>
            <person name="Vrebalov J."/>
            <person name="Bart R.S."/>
            <person name="Amuge T."/>
            <person name="Ferguson M.E."/>
            <person name="Green R."/>
            <person name="Putnam N."/>
            <person name="Stites J."/>
            <person name="Rounsley S."/>
            <person name="Rokhsar D.S."/>
        </authorList>
    </citation>
    <scope>NUCLEOTIDE SEQUENCE [LARGE SCALE GENOMIC DNA]</scope>
    <source>
        <tissue evidence="2">Leaf</tissue>
    </source>
</reference>
<proteinExistence type="predicted"/>